<sequence>MTGISLNLPEDLSNSLADLAKTHGQTATYLAMDVLRDYIEHDKTLKAQIELAVKEADQGKFATDDQVAAMRARRWSHNAGCGASIRCAVIACKSSAYFTHGNFLVRSGESRKTSLPHT</sequence>
<evidence type="ECO:0000313" key="1">
    <source>
        <dbReference type="EMBL" id="RMQ91260.1"/>
    </source>
</evidence>
<evidence type="ECO:0000313" key="2">
    <source>
        <dbReference type="Proteomes" id="UP000277179"/>
    </source>
</evidence>
<gene>
    <name evidence="1" type="ORF">ALP97_03559</name>
</gene>
<reference evidence="1 2" key="1">
    <citation type="submission" date="2018-08" db="EMBL/GenBank/DDBJ databases">
        <title>Recombination of ecologically and evolutionarily significant loci maintains genetic cohesion in the Pseudomonas syringae species complex.</title>
        <authorList>
            <person name="Dillon M."/>
            <person name="Thakur S."/>
            <person name="Almeida R.N.D."/>
            <person name="Weir B.S."/>
            <person name="Guttman D.S."/>
        </authorList>
    </citation>
    <scope>NUCLEOTIDE SEQUENCE [LARGE SCALE GENOMIC DNA]</scope>
    <source>
        <strain evidence="1 2">ICMP 11288</strain>
    </source>
</reference>
<dbReference type="EMBL" id="RBRL01000086">
    <property type="protein sequence ID" value="RMQ91260.1"/>
    <property type="molecule type" value="Genomic_DNA"/>
</dbReference>
<proteinExistence type="predicted"/>
<dbReference type="AlphaFoldDB" id="A0A3M4QLY9"/>
<name>A0A3M4QLY9_9PSED</name>
<dbReference type="Proteomes" id="UP000277179">
    <property type="component" value="Unassembled WGS sequence"/>
</dbReference>
<organism evidence="1 2">
    <name type="scientific">Pseudomonas salomonii</name>
    <dbReference type="NCBI Taxonomy" id="191391"/>
    <lineage>
        <taxon>Bacteria</taxon>
        <taxon>Pseudomonadati</taxon>
        <taxon>Pseudomonadota</taxon>
        <taxon>Gammaproteobacteria</taxon>
        <taxon>Pseudomonadales</taxon>
        <taxon>Pseudomonadaceae</taxon>
        <taxon>Pseudomonas</taxon>
    </lineage>
</organism>
<protein>
    <submittedName>
        <fullName evidence="1">Uncharacterized protein</fullName>
    </submittedName>
</protein>
<comment type="caution">
    <text evidence="1">The sequence shown here is derived from an EMBL/GenBank/DDBJ whole genome shotgun (WGS) entry which is preliminary data.</text>
</comment>
<accession>A0A3M4QLY9</accession>